<name>A0A350H9J2_UNCW3</name>
<dbReference type="Proteomes" id="UP000264062">
    <property type="component" value="Unassembled WGS sequence"/>
</dbReference>
<dbReference type="EMBL" id="DMZY01000104">
    <property type="protein sequence ID" value="HAV92208.1"/>
    <property type="molecule type" value="Genomic_DNA"/>
</dbReference>
<gene>
    <name evidence="1" type="ORF">DCW38_03400</name>
</gene>
<reference evidence="1 2" key="1">
    <citation type="journal article" date="2018" name="Nat. Biotechnol.">
        <title>A standardized bacterial taxonomy based on genome phylogeny substantially revises the tree of life.</title>
        <authorList>
            <person name="Parks D.H."/>
            <person name="Chuvochina M."/>
            <person name="Waite D.W."/>
            <person name="Rinke C."/>
            <person name="Skarshewski A."/>
            <person name="Chaumeil P.A."/>
            <person name="Hugenholtz P."/>
        </authorList>
    </citation>
    <scope>NUCLEOTIDE SEQUENCE [LARGE SCALE GENOMIC DNA]</scope>
    <source>
        <strain evidence="1">UBA9956</strain>
    </source>
</reference>
<dbReference type="AlphaFoldDB" id="A0A350H9J2"/>
<comment type="caution">
    <text evidence="1">The sequence shown here is derived from an EMBL/GenBank/DDBJ whole genome shotgun (WGS) entry which is preliminary data.</text>
</comment>
<accession>A0A350H9J2</accession>
<evidence type="ECO:0000313" key="2">
    <source>
        <dbReference type="Proteomes" id="UP000264062"/>
    </source>
</evidence>
<organism evidence="1 2">
    <name type="scientific">candidate division WOR-3 bacterium</name>
    <dbReference type="NCBI Taxonomy" id="2052148"/>
    <lineage>
        <taxon>Bacteria</taxon>
        <taxon>Bacteria division WOR-3</taxon>
    </lineage>
</organism>
<sequence>MSPNTDFKVTKDAYHLIFAYSIVQIESGVYKTDDIKILDARNLLCDVEYEFNSDNRRMYEDGGLIVVYEESINVK</sequence>
<protein>
    <submittedName>
        <fullName evidence="1">Uncharacterized protein</fullName>
    </submittedName>
</protein>
<evidence type="ECO:0000313" key="1">
    <source>
        <dbReference type="EMBL" id="HAV92208.1"/>
    </source>
</evidence>
<proteinExistence type="predicted"/>